<dbReference type="Proteomes" id="UP000823388">
    <property type="component" value="Chromosome 9K"/>
</dbReference>
<accession>A0A8T0P2C3</accession>
<dbReference type="EMBL" id="CM029053">
    <property type="protein sequence ID" value="KAG2554865.1"/>
    <property type="molecule type" value="Genomic_DNA"/>
</dbReference>
<gene>
    <name evidence="2" type="ORF">PVAP13_9KG576901</name>
</gene>
<proteinExistence type="predicted"/>
<evidence type="ECO:0000313" key="2">
    <source>
        <dbReference type="EMBL" id="KAG2554865.1"/>
    </source>
</evidence>
<name>A0A8T0P2C3_PANVG</name>
<feature type="region of interest" description="Disordered" evidence="1">
    <location>
        <begin position="19"/>
        <end position="47"/>
    </location>
</feature>
<evidence type="ECO:0000313" key="3">
    <source>
        <dbReference type="Proteomes" id="UP000823388"/>
    </source>
</evidence>
<organism evidence="2 3">
    <name type="scientific">Panicum virgatum</name>
    <name type="common">Blackwell switchgrass</name>
    <dbReference type="NCBI Taxonomy" id="38727"/>
    <lineage>
        <taxon>Eukaryota</taxon>
        <taxon>Viridiplantae</taxon>
        <taxon>Streptophyta</taxon>
        <taxon>Embryophyta</taxon>
        <taxon>Tracheophyta</taxon>
        <taxon>Spermatophyta</taxon>
        <taxon>Magnoliopsida</taxon>
        <taxon>Liliopsida</taxon>
        <taxon>Poales</taxon>
        <taxon>Poaceae</taxon>
        <taxon>PACMAD clade</taxon>
        <taxon>Panicoideae</taxon>
        <taxon>Panicodae</taxon>
        <taxon>Paniceae</taxon>
        <taxon>Panicinae</taxon>
        <taxon>Panicum</taxon>
        <taxon>Panicum sect. Hiantes</taxon>
    </lineage>
</organism>
<keyword evidence="3" id="KW-1185">Reference proteome</keyword>
<reference evidence="2" key="1">
    <citation type="submission" date="2020-05" db="EMBL/GenBank/DDBJ databases">
        <title>WGS assembly of Panicum virgatum.</title>
        <authorList>
            <person name="Lovell J.T."/>
            <person name="Jenkins J."/>
            <person name="Shu S."/>
            <person name="Juenger T.E."/>
            <person name="Schmutz J."/>
        </authorList>
    </citation>
    <scope>NUCLEOTIDE SEQUENCE</scope>
    <source>
        <strain evidence="2">AP13</strain>
    </source>
</reference>
<comment type="caution">
    <text evidence="2">The sequence shown here is derived from an EMBL/GenBank/DDBJ whole genome shotgun (WGS) entry which is preliminary data.</text>
</comment>
<protein>
    <submittedName>
        <fullName evidence="2">Uncharacterized protein</fullName>
    </submittedName>
</protein>
<dbReference type="AlphaFoldDB" id="A0A8T0P2C3"/>
<evidence type="ECO:0000256" key="1">
    <source>
        <dbReference type="SAM" id="MobiDB-lite"/>
    </source>
</evidence>
<sequence length="89" mass="9688">MTREDDGGAAPLSSLLRSVKAARNHDKPTLEQAQVLPHDNSAASGSFLPSHLRLANHSNKTWDQMTKSIIQVAAPRRTRGENTNFSHGS</sequence>